<evidence type="ECO:0000256" key="6">
    <source>
        <dbReference type="SAM" id="MobiDB-lite"/>
    </source>
</evidence>
<reference evidence="11" key="1">
    <citation type="journal article" date="2023" name="Proc. Natl. Acad. Sci. U.S.A.">
        <title>Genomic and structural basis for evolution of tropane alkaloid biosynthesis.</title>
        <authorList>
            <person name="Wanga Y.-J."/>
            <person name="Taina T."/>
            <person name="Yua J.-Y."/>
            <person name="Lia J."/>
            <person name="Xua B."/>
            <person name="Chenc J."/>
            <person name="D'Auriad J.C."/>
            <person name="Huanga J.-P."/>
            <person name="Huanga S.-X."/>
        </authorList>
    </citation>
    <scope>NUCLEOTIDE SEQUENCE [LARGE SCALE GENOMIC DNA]</scope>
    <source>
        <strain evidence="11">cv. KIB-2019</strain>
    </source>
</reference>
<evidence type="ECO:0000313" key="11">
    <source>
        <dbReference type="Proteomes" id="UP001152561"/>
    </source>
</evidence>
<dbReference type="PANTHER" id="PTHR12802">
    <property type="entry name" value="SWI/SNF COMPLEX-RELATED"/>
    <property type="match status" value="1"/>
</dbReference>
<feature type="compositionally biased region" description="Polar residues" evidence="6">
    <location>
        <begin position="295"/>
        <end position="310"/>
    </location>
</feature>
<dbReference type="GO" id="GO:0010597">
    <property type="term" value="P:green leaf volatile biosynthetic process"/>
    <property type="evidence" value="ECO:0007669"/>
    <property type="project" value="UniProtKB-ARBA"/>
</dbReference>
<dbReference type="NCBIfam" id="TIGR01557">
    <property type="entry name" value="myb_SHAQKYF"/>
    <property type="match status" value="1"/>
</dbReference>
<keyword evidence="2" id="KW-0805">Transcription regulation</keyword>
<keyword evidence="11" id="KW-1185">Reference proteome</keyword>
<protein>
    <submittedName>
        <fullName evidence="10">Uncharacterized protein</fullName>
    </submittedName>
</protein>
<evidence type="ECO:0000256" key="1">
    <source>
        <dbReference type="ARBA" id="ARBA00004123"/>
    </source>
</evidence>
<dbReference type="InterPro" id="IPR009057">
    <property type="entry name" value="Homeodomain-like_sf"/>
</dbReference>
<keyword evidence="5" id="KW-0539">Nucleus</keyword>
<feature type="compositionally biased region" description="Polar residues" evidence="6">
    <location>
        <begin position="469"/>
        <end position="480"/>
    </location>
</feature>
<dbReference type="PROSITE" id="PS51294">
    <property type="entry name" value="HTH_MYB"/>
    <property type="match status" value="1"/>
</dbReference>
<dbReference type="AlphaFoldDB" id="A0A9Q1M495"/>
<dbReference type="CDD" id="cd00167">
    <property type="entry name" value="SANT"/>
    <property type="match status" value="1"/>
</dbReference>
<evidence type="ECO:0000313" key="10">
    <source>
        <dbReference type="EMBL" id="KAJ8549786.1"/>
    </source>
</evidence>
<accession>A0A9Q1M495</accession>
<dbReference type="SMART" id="SM00717">
    <property type="entry name" value="SANT"/>
    <property type="match status" value="1"/>
</dbReference>
<dbReference type="SUPFAM" id="SSF46689">
    <property type="entry name" value="Homeodomain-like"/>
    <property type="match status" value="1"/>
</dbReference>
<organism evidence="10 11">
    <name type="scientific">Anisodus acutangulus</name>
    <dbReference type="NCBI Taxonomy" id="402998"/>
    <lineage>
        <taxon>Eukaryota</taxon>
        <taxon>Viridiplantae</taxon>
        <taxon>Streptophyta</taxon>
        <taxon>Embryophyta</taxon>
        <taxon>Tracheophyta</taxon>
        <taxon>Spermatophyta</taxon>
        <taxon>Magnoliopsida</taxon>
        <taxon>eudicotyledons</taxon>
        <taxon>Gunneridae</taxon>
        <taxon>Pentapetalae</taxon>
        <taxon>asterids</taxon>
        <taxon>lamiids</taxon>
        <taxon>Solanales</taxon>
        <taxon>Solanaceae</taxon>
        <taxon>Solanoideae</taxon>
        <taxon>Hyoscyameae</taxon>
        <taxon>Anisodus</taxon>
    </lineage>
</organism>
<keyword evidence="3" id="KW-0238">DNA-binding</keyword>
<dbReference type="PROSITE" id="PS51293">
    <property type="entry name" value="SANT"/>
    <property type="match status" value="1"/>
</dbReference>
<feature type="domain" description="Myb-like" evidence="7">
    <location>
        <begin position="128"/>
        <end position="178"/>
    </location>
</feature>
<evidence type="ECO:0000256" key="2">
    <source>
        <dbReference type="ARBA" id="ARBA00023015"/>
    </source>
</evidence>
<evidence type="ECO:0000256" key="4">
    <source>
        <dbReference type="ARBA" id="ARBA00023163"/>
    </source>
</evidence>
<evidence type="ECO:0000259" key="7">
    <source>
        <dbReference type="PROSITE" id="PS50090"/>
    </source>
</evidence>
<sequence length="558" mass="61363">MRSIFPLSLLQYVSEFSGSWVFLEFMFESRSVIFCIYLFLVWEKVWDILGYFLWLDILAVAVELVNLALEAAGMADQDQSGESGVDSIRSRKNRISSDVGASSTRSIQLKEQVASADEYAPKVRKPYTIAKQRERWTEEEHKKFLEALKLYGRAWRRIEEHVGTKTAVQLRSHAQKFFSKVVRESNTGDASSVKPIEIPPPRPKRKPMHPYPRKLANPVKSGTPVPEKSTSSLSPNMSMSEHENQSPTSVLSAHGSDAVGTADSSKRSGSTSPVSSAGGGDYGGFVLSEPPNSILEDSSSPAQANASTNPENQACVKLELFPQDDFVQEGSAETSSTQCLKLFGKTVVFTESPRPYCPTPGTCKTETDVNDEAALPAVSWNVMPIKFTASYSECASSTLTLGTPTPFYYLPSQNENQWHTGCASSTLLPWGSSCASSGSFSCIQVLNPIPVKGRPIFNNKDLEDKQNQKEGSSTRSNTEPVSAEMGGDSKNMDVEAQSSGKDLSFFRPSKTPSLVRRASSNKRIKGFVPYKRCLAESRINSSTLSGEEREEQRTRLCL</sequence>
<feature type="domain" description="HTH myb-type" evidence="9">
    <location>
        <begin position="128"/>
        <end position="182"/>
    </location>
</feature>
<dbReference type="Pfam" id="PF00249">
    <property type="entry name" value="Myb_DNA-binding"/>
    <property type="match status" value="1"/>
</dbReference>
<feature type="region of interest" description="Disordered" evidence="6">
    <location>
        <begin position="183"/>
        <end position="310"/>
    </location>
</feature>
<dbReference type="InterPro" id="IPR017884">
    <property type="entry name" value="SANT_dom"/>
</dbReference>
<evidence type="ECO:0000259" key="8">
    <source>
        <dbReference type="PROSITE" id="PS51293"/>
    </source>
</evidence>
<evidence type="ECO:0000259" key="9">
    <source>
        <dbReference type="PROSITE" id="PS51294"/>
    </source>
</evidence>
<comment type="subcellular location">
    <subcellularLocation>
        <location evidence="1">Nucleus</location>
    </subcellularLocation>
</comment>
<keyword evidence="4" id="KW-0804">Transcription</keyword>
<dbReference type="EMBL" id="JAJAGQ010000011">
    <property type="protein sequence ID" value="KAJ8549786.1"/>
    <property type="molecule type" value="Genomic_DNA"/>
</dbReference>
<evidence type="ECO:0000256" key="5">
    <source>
        <dbReference type="ARBA" id="ARBA00023242"/>
    </source>
</evidence>
<dbReference type="InterPro" id="IPR001005">
    <property type="entry name" value="SANT/Myb"/>
</dbReference>
<dbReference type="InterPro" id="IPR017930">
    <property type="entry name" value="Myb_dom"/>
</dbReference>
<comment type="caution">
    <text evidence="10">The sequence shown here is derived from an EMBL/GenBank/DDBJ whole genome shotgun (WGS) entry which is preliminary data.</text>
</comment>
<feature type="domain" description="SANT" evidence="8">
    <location>
        <begin position="131"/>
        <end position="182"/>
    </location>
</feature>
<dbReference type="OrthoDB" id="118550at2759"/>
<dbReference type="PROSITE" id="PS50090">
    <property type="entry name" value="MYB_LIKE"/>
    <property type="match status" value="1"/>
</dbReference>
<dbReference type="GO" id="GO:0005634">
    <property type="term" value="C:nucleus"/>
    <property type="evidence" value="ECO:0007669"/>
    <property type="project" value="UniProtKB-SubCell"/>
</dbReference>
<dbReference type="GO" id="GO:0010468">
    <property type="term" value="P:regulation of gene expression"/>
    <property type="evidence" value="ECO:0007669"/>
    <property type="project" value="UniProtKB-ARBA"/>
</dbReference>
<dbReference type="InterPro" id="IPR006447">
    <property type="entry name" value="Myb_dom_plants"/>
</dbReference>
<dbReference type="Gene3D" id="1.10.10.60">
    <property type="entry name" value="Homeodomain-like"/>
    <property type="match status" value="1"/>
</dbReference>
<evidence type="ECO:0000256" key="3">
    <source>
        <dbReference type="ARBA" id="ARBA00023125"/>
    </source>
</evidence>
<name>A0A9Q1M495_9SOLA</name>
<feature type="compositionally biased region" description="Low complexity" evidence="6">
    <location>
        <begin position="229"/>
        <end position="239"/>
    </location>
</feature>
<dbReference type="PANTHER" id="PTHR12802:SF155">
    <property type="entry name" value="DEUBIQUITINASE MYSM1"/>
    <property type="match status" value="1"/>
</dbReference>
<proteinExistence type="predicted"/>
<dbReference type="GO" id="GO:0000976">
    <property type="term" value="F:transcription cis-regulatory region binding"/>
    <property type="evidence" value="ECO:0007669"/>
    <property type="project" value="UniProtKB-ARBA"/>
</dbReference>
<dbReference type="Proteomes" id="UP001152561">
    <property type="component" value="Unassembled WGS sequence"/>
</dbReference>
<gene>
    <name evidence="10" type="ORF">K7X08_033493</name>
</gene>
<feature type="compositionally biased region" description="Basic residues" evidence="6">
    <location>
        <begin position="202"/>
        <end position="212"/>
    </location>
</feature>
<dbReference type="FunFam" id="1.10.10.60:FF:000023">
    <property type="entry name" value="protein REVEILLE 6 isoform X1"/>
    <property type="match status" value="1"/>
</dbReference>
<feature type="region of interest" description="Disordered" evidence="6">
    <location>
        <begin position="454"/>
        <end position="518"/>
    </location>
</feature>
<feature type="region of interest" description="Disordered" evidence="6">
    <location>
        <begin position="77"/>
        <end position="99"/>
    </location>
</feature>